<dbReference type="Pfam" id="PF00931">
    <property type="entry name" value="NB-ARC"/>
    <property type="match status" value="1"/>
</dbReference>
<dbReference type="InterPro" id="IPR044974">
    <property type="entry name" value="Disease_R_plants"/>
</dbReference>
<dbReference type="GO" id="GO:0043531">
    <property type="term" value="F:ADP binding"/>
    <property type="evidence" value="ECO:0007669"/>
    <property type="project" value="InterPro"/>
</dbReference>
<dbReference type="Gene3D" id="3.40.50.300">
    <property type="entry name" value="P-loop containing nucleotide triphosphate hydrolases"/>
    <property type="match status" value="1"/>
</dbReference>
<keyword evidence="6" id="KW-1185">Reference proteome</keyword>
<dbReference type="InterPro" id="IPR035897">
    <property type="entry name" value="Toll_tir_struct_dom_sf"/>
</dbReference>
<dbReference type="PANTHER" id="PTHR11017">
    <property type="entry name" value="LEUCINE-RICH REPEAT-CONTAINING PROTEIN"/>
    <property type="match status" value="1"/>
</dbReference>
<dbReference type="SUPFAM" id="SSF52058">
    <property type="entry name" value="L domain-like"/>
    <property type="match status" value="2"/>
</dbReference>
<dbReference type="InterPro" id="IPR027417">
    <property type="entry name" value="P-loop_NTPase"/>
</dbReference>
<dbReference type="PANTHER" id="PTHR11017:SF271">
    <property type="entry name" value="DISEASE RESISTANCE PROTEIN (TIR-NBS-LRR CLASS) FAMILY"/>
    <property type="match status" value="1"/>
</dbReference>
<evidence type="ECO:0000256" key="3">
    <source>
        <dbReference type="ARBA" id="ARBA00022821"/>
    </source>
</evidence>
<dbReference type="InterPro" id="IPR002182">
    <property type="entry name" value="NB-ARC"/>
</dbReference>
<dbReference type="SUPFAM" id="SSF52200">
    <property type="entry name" value="Toll/Interleukin receptor TIR domain"/>
    <property type="match status" value="1"/>
</dbReference>
<comment type="caution">
    <text evidence="5">The sequence shown here is derived from an EMBL/GenBank/DDBJ whole genome shotgun (WGS) entry which is preliminary data.</text>
</comment>
<evidence type="ECO:0000313" key="5">
    <source>
        <dbReference type="EMBL" id="CAH1438410.1"/>
    </source>
</evidence>
<evidence type="ECO:0000259" key="4">
    <source>
        <dbReference type="PROSITE" id="PS50104"/>
    </source>
</evidence>
<gene>
    <name evidence="5" type="ORF">LVIROSA_LOCUS24675</name>
</gene>
<proteinExistence type="predicted"/>
<dbReference type="SMART" id="SM00369">
    <property type="entry name" value="LRR_TYP"/>
    <property type="match status" value="3"/>
</dbReference>
<dbReference type="SUPFAM" id="SSF52540">
    <property type="entry name" value="P-loop containing nucleoside triphosphate hydrolases"/>
    <property type="match status" value="1"/>
</dbReference>
<dbReference type="Gene3D" id="3.40.50.10140">
    <property type="entry name" value="Toll/interleukin-1 receptor homology (TIR) domain"/>
    <property type="match status" value="1"/>
</dbReference>
<dbReference type="Proteomes" id="UP001157418">
    <property type="component" value="Unassembled WGS sequence"/>
</dbReference>
<dbReference type="PRINTS" id="PR00364">
    <property type="entry name" value="DISEASERSIST"/>
</dbReference>
<dbReference type="Pfam" id="PF01582">
    <property type="entry name" value="TIR"/>
    <property type="match status" value="1"/>
</dbReference>
<dbReference type="InterPro" id="IPR000157">
    <property type="entry name" value="TIR_dom"/>
</dbReference>
<accession>A0AAU9NKM4</accession>
<dbReference type="InterPro" id="IPR003591">
    <property type="entry name" value="Leu-rich_rpt_typical-subtyp"/>
</dbReference>
<feature type="domain" description="TIR" evidence="4">
    <location>
        <begin position="25"/>
        <end position="192"/>
    </location>
</feature>
<keyword evidence="2" id="KW-0677">Repeat</keyword>
<organism evidence="5 6">
    <name type="scientific">Lactuca virosa</name>
    <dbReference type="NCBI Taxonomy" id="75947"/>
    <lineage>
        <taxon>Eukaryota</taxon>
        <taxon>Viridiplantae</taxon>
        <taxon>Streptophyta</taxon>
        <taxon>Embryophyta</taxon>
        <taxon>Tracheophyta</taxon>
        <taxon>Spermatophyta</taxon>
        <taxon>Magnoliopsida</taxon>
        <taxon>eudicotyledons</taxon>
        <taxon>Gunneridae</taxon>
        <taxon>Pentapetalae</taxon>
        <taxon>asterids</taxon>
        <taxon>campanulids</taxon>
        <taxon>Asterales</taxon>
        <taxon>Asteraceae</taxon>
        <taxon>Cichorioideae</taxon>
        <taxon>Cichorieae</taxon>
        <taxon>Lactucinae</taxon>
        <taxon>Lactuca</taxon>
    </lineage>
</organism>
<dbReference type="Gene3D" id="3.80.10.10">
    <property type="entry name" value="Ribonuclease Inhibitor"/>
    <property type="match status" value="2"/>
</dbReference>
<evidence type="ECO:0000313" key="6">
    <source>
        <dbReference type="Proteomes" id="UP001157418"/>
    </source>
</evidence>
<dbReference type="PROSITE" id="PS50104">
    <property type="entry name" value="TIR"/>
    <property type="match status" value="1"/>
</dbReference>
<dbReference type="SMART" id="SM00255">
    <property type="entry name" value="TIR"/>
    <property type="match status" value="1"/>
</dbReference>
<dbReference type="AlphaFoldDB" id="A0AAU9NKM4"/>
<dbReference type="Pfam" id="PF23286">
    <property type="entry name" value="LRR_13"/>
    <property type="match status" value="2"/>
</dbReference>
<evidence type="ECO:0000256" key="2">
    <source>
        <dbReference type="ARBA" id="ARBA00022737"/>
    </source>
</evidence>
<evidence type="ECO:0000256" key="1">
    <source>
        <dbReference type="ARBA" id="ARBA00022614"/>
    </source>
</evidence>
<keyword evidence="3" id="KW-0611">Plant defense</keyword>
<dbReference type="InterPro" id="IPR058546">
    <property type="entry name" value="RPS4B/Roq1-like_LRR"/>
</dbReference>
<dbReference type="InterPro" id="IPR032675">
    <property type="entry name" value="LRR_dom_sf"/>
</dbReference>
<reference evidence="5 6" key="1">
    <citation type="submission" date="2022-01" db="EMBL/GenBank/DDBJ databases">
        <authorList>
            <person name="Xiong W."/>
            <person name="Schranz E."/>
        </authorList>
    </citation>
    <scope>NUCLEOTIDE SEQUENCE [LARGE SCALE GENOMIC DNA]</scope>
</reference>
<keyword evidence="1" id="KW-0433">Leucine-rich repeat</keyword>
<name>A0AAU9NKM4_9ASTR</name>
<protein>
    <recommendedName>
        <fullName evidence="4">TIR domain-containing protein</fullName>
    </recommendedName>
</protein>
<sequence>MDSESSFDERYTLTFTKSSWKTPQWKYDVYLNSIHEDPDRHGKTFTDHLYTALAGDDIHTFRADGFDQLPPSVNNLEAIEGSNISIVIFSKEYASSRSCLDKLVKIMDCKKSIGQLVLPVFHHVDPSDVHKQSGSFEAAFISHEHEECFDPEKIKQWRVALTEAGNLAGWDIQDDINGWYAEEFIEAIVMKVVQRLKRNKFLVKHPVGLHSRLLYLKNLVAIFGQEDVGVVGIYGMGGIGKTTIAKEFYNEAIHHYEHTCFLENVREESKQFDGLVRLQERLLSALKGKNHRVTSVDQGIDLIKERLGCRRVLVVLDDVDQLTQIDSLIGESLWFGKGSLIIMTTRDEHLLDQAKVDYKYEVNELNNEESLMLFNWHAFKSPIPLESFKNLLEDIVKGPKRLKFLGNLTMLDLRESKSLKTTLNFNGVPNLSELRLGGCEKLSNIHTSIGNLEKLVSLDLEECKNLKVLPNSICNMKSLEELKLGKCVKLRGLPHEFGNLKSLKTLDDSHVGIKRLPHSIGDLTQLESLNLNGCRNLKNLPSSIFNLRSIAILHLKGCSSLESLPEQLGDWKGLREINASGTRIQQLPYSIGMCELISLSITDCSTLKSLPNSICKMKTLNILRLTNCSNIQELPDELGDLERLEDIGVSGTSIKRLPDSIQQIPYLHTLLLNNCKTLESLLGRNLGLSLIRVLALRDCNLSDNDFPNDMWDLSGLMVLDLSNNNFSSLLSGLGQLYNLQVLYVGGCKSLLKLPDVSGLEVLRAVDLKYCSKLVEIMGLENLSSLQEIYLDGCSSLSMVMDNFFLQGYGRGLCDSKFYVSRRGIPDWFEFQGVGESSMLIDTDTDTPSGVEDGSLHLMIWVDYFFGDDGDKFFHTGVRVDNKTSGVKWNCEIRGRQSVESCMILGPMIKSGDKIEVSFELEEHRDAKVEKFGVHLAFSYQQL</sequence>
<dbReference type="EMBL" id="CAKMRJ010004445">
    <property type="protein sequence ID" value="CAH1438410.1"/>
    <property type="molecule type" value="Genomic_DNA"/>
</dbReference>
<dbReference type="GO" id="GO:0006952">
    <property type="term" value="P:defense response"/>
    <property type="evidence" value="ECO:0007669"/>
    <property type="project" value="InterPro"/>
</dbReference>
<dbReference type="GO" id="GO:0007165">
    <property type="term" value="P:signal transduction"/>
    <property type="evidence" value="ECO:0007669"/>
    <property type="project" value="InterPro"/>
</dbReference>